<evidence type="ECO:0000256" key="13">
    <source>
        <dbReference type="PROSITE-ProRule" id="PRU10141"/>
    </source>
</evidence>
<dbReference type="SMART" id="SM00220">
    <property type="entry name" value="S_TKc"/>
    <property type="match status" value="1"/>
</dbReference>
<dbReference type="InterPro" id="IPR017441">
    <property type="entry name" value="Protein_kinase_ATP_BS"/>
</dbReference>
<keyword evidence="5" id="KW-0808">Transferase</keyword>
<dbReference type="EMBL" id="CAJNOO010000414">
    <property type="protein sequence ID" value="CAF0936764.1"/>
    <property type="molecule type" value="Genomic_DNA"/>
</dbReference>
<dbReference type="FunFam" id="3.30.200.20:FF:000097">
    <property type="entry name" value="Probable serine/threonine-protein kinase nek1"/>
    <property type="match status" value="1"/>
</dbReference>
<evidence type="ECO:0000259" key="16">
    <source>
        <dbReference type="PROSITE" id="PS50011"/>
    </source>
</evidence>
<dbReference type="PROSITE" id="PS00107">
    <property type="entry name" value="PROTEIN_KINASE_ATP"/>
    <property type="match status" value="1"/>
</dbReference>
<feature type="region of interest" description="Disordered" evidence="15">
    <location>
        <begin position="921"/>
        <end position="943"/>
    </location>
</feature>
<dbReference type="EC" id="2.7.11.1" evidence="3"/>
<sequence>MEKYNRQKLIGSGAFGQAWLVQAKADGKQLVMKEIKIAKMGKKERDDARKEVDVLAKMKHPYIVSYLESFEDPTSLYILMDYCDGGDLHSRIKAQRGILFNEDQILDWFVQITLALKHVHDRKVLHRDIKSQNVFLTSDGSAKLGDFGISKVLNTTCELARTQIGTPYYLSPEICQQKPYNNKSDIWSLGCVLYEMTTLKHAFDADNMNGLIMRIVRGSFNPVPPKYSGDLRILIASMFRRDPRERPAINTILRKPFISRRISKYLPEEQHKEEFSHTVLHNNKVSVDLGQPSVNRPPSPSPRQLIIPKAIGISPSRSVVAVNRVSVVPKVSPQEPIKVSRGPSIVKRPISAARAVNRISKEKKSIAVNQRPNSSIDKENEIDKRRQKLAQQKEAREKLIKEQAENLARKQQEFIEKQRKVNIQRDREFYRLELTKSLPETSDTKTQRATPPVFLPHKINQVSNPSSAREPVIGSPNVNVAKASNDIQYHEQLDKLKQKIAENEKKMNEWNKVNQPQKPMINNHNFRRKPIAKVGRPIGIENKLHVKNHAGVVGVLNRNLKEIREKNLLNKREFIRKPLINKPINYFQVSKGFRLRNNEKEKQFLKKIEPVDNNLTDLLNNIGVHPISSEQQRKSIREAWQEYVELPKPRSLWNQQPHIDSTVLNRFTPMNDSSVSHVPNLMIHGQAMNIISENKSNRQKWSNVPRGTIISVLERAPTQDHTMSSTTNSTDNNNNNNNNNQTSDISLINLSKRVDPNKKNETYVIPNTIESTNSTCNISNKPIINDLIIEDYDSTLTNQTKQNDLKEIPIISDDFDLLEGLTTGHFDARNRLLLRTISNPELHTIDEVPEEITIQSFKFTRSLSELNTTNTIIESSQEDIFTCIKFQKISKSNSISSNKSFEHDDKQILSLTSQNCLHNNETKRKHTTSEPVIKSNDDDDDDDDVWCNPEDESNLENCVKFDQQRIEQIREILGNEVLKRVLEAFEKNETDIESLKKLIPEDKHYLFNSDFLLILTMINTRSIIN</sequence>
<feature type="compositionally biased region" description="Low complexity" evidence="15">
    <location>
        <begin position="724"/>
        <end position="743"/>
    </location>
</feature>
<evidence type="ECO:0000313" key="17">
    <source>
        <dbReference type="EMBL" id="CAF0936764.1"/>
    </source>
</evidence>
<accession>A0A814C4F4</accession>
<dbReference type="PANTHER" id="PTHR44899">
    <property type="entry name" value="CAMK FAMILY PROTEIN KINASE"/>
    <property type="match status" value="1"/>
</dbReference>
<keyword evidence="10" id="KW-0460">Magnesium</keyword>
<protein>
    <recommendedName>
        <fullName evidence="3">non-specific serine/threonine protein kinase</fullName>
        <ecNumber evidence="3">2.7.11.1</ecNumber>
    </recommendedName>
</protein>
<dbReference type="CDD" id="cd08215">
    <property type="entry name" value="STKc_Nek"/>
    <property type="match status" value="1"/>
</dbReference>
<dbReference type="InterPro" id="IPR008271">
    <property type="entry name" value="Ser/Thr_kinase_AS"/>
</dbReference>
<comment type="cofactor">
    <cofactor evidence="1">
        <name>Mg(2+)</name>
        <dbReference type="ChEBI" id="CHEBI:18420"/>
    </cofactor>
</comment>
<gene>
    <name evidence="17" type="ORF">RFH988_LOCUS10846</name>
</gene>
<dbReference type="Proteomes" id="UP000663882">
    <property type="component" value="Unassembled WGS sequence"/>
</dbReference>
<keyword evidence="7 13" id="KW-0547">Nucleotide-binding</keyword>
<evidence type="ECO:0000256" key="5">
    <source>
        <dbReference type="ARBA" id="ARBA00022679"/>
    </source>
</evidence>
<evidence type="ECO:0000256" key="9">
    <source>
        <dbReference type="ARBA" id="ARBA00022840"/>
    </source>
</evidence>
<proteinExistence type="inferred from homology"/>
<dbReference type="GO" id="GO:0004674">
    <property type="term" value="F:protein serine/threonine kinase activity"/>
    <property type="evidence" value="ECO:0007669"/>
    <property type="project" value="UniProtKB-KW"/>
</dbReference>
<evidence type="ECO:0000256" key="15">
    <source>
        <dbReference type="SAM" id="MobiDB-lite"/>
    </source>
</evidence>
<dbReference type="InterPro" id="IPR011009">
    <property type="entry name" value="Kinase-like_dom_sf"/>
</dbReference>
<dbReference type="GO" id="GO:0005524">
    <property type="term" value="F:ATP binding"/>
    <property type="evidence" value="ECO:0007669"/>
    <property type="project" value="UniProtKB-UniRule"/>
</dbReference>
<dbReference type="Gene3D" id="3.30.200.20">
    <property type="entry name" value="Phosphorylase Kinase, domain 1"/>
    <property type="match status" value="1"/>
</dbReference>
<keyword evidence="9 13" id="KW-0067">ATP-binding</keyword>
<feature type="region of interest" description="Disordered" evidence="15">
    <location>
        <begin position="715"/>
        <end position="749"/>
    </location>
</feature>
<dbReference type="InterPro" id="IPR051131">
    <property type="entry name" value="NEK_Ser/Thr_kinase_NIMA"/>
</dbReference>
<evidence type="ECO:0000256" key="11">
    <source>
        <dbReference type="ARBA" id="ARBA00047899"/>
    </source>
</evidence>
<evidence type="ECO:0000256" key="7">
    <source>
        <dbReference type="ARBA" id="ARBA00022741"/>
    </source>
</evidence>
<comment type="similarity">
    <text evidence="2">Belongs to the protein kinase superfamily. NEK Ser/Thr protein kinase family. NIMA subfamily.</text>
</comment>
<dbReference type="OrthoDB" id="248923at2759"/>
<evidence type="ECO:0000256" key="2">
    <source>
        <dbReference type="ARBA" id="ARBA00010886"/>
    </source>
</evidence>
<reference evidence="17" key="1">
    <citation type="submission" date="2021-02" db="EMBL/GenBank/DDBJ databases">
        <authorList>
            <person name="Nowell W R."/>
        </authorList>
    </citation>
    <scope>NUCLEOTIDE SEQUENCE</scope>
</reference>
<keyword evidence="4" id="KW-0723">Serine/threonine-protein kinase</keyword>
<evidence type="ECO:0000256" key="6">
    <source>
        <dbReference type="ARBA" id="ARBA00022723"/>
    </source>
</evidence>
<evidence type="ECO:0000256" key="14">
    <source>
        <dbReference type="SAM" id="Coils"/>
    </source>
</evidence>
<evidence type="ECO:0000256" key="1">
    <source>
        <dbReference type="ARBA" id="ARBA00001946"/>
    </source>
</evidence>
<keyword evidence="8" id="KW-0418">Kinase</keyword>
<evidence type="ECO:0000256" key="3">
    <source>
        <dbReference type="ARBA" id="ARBA00012513"/>
    </source>
</evidence>
<name>A0A814C4F4_9BILA</name>
<evidence type="ECO:0000256" key="8">
    <source>
        <dbReference type="ARBA" id="ARBA00022777"/>
    </source>
</evidence>
<dbReference type="FunFam" id="1.10.510.10:FF:000172">
    <property type="entry name" value="serine/threonine-protein kinase Nek1 isoform X1"/>
    <property type="match status" value="1"/>
</dbReference>
<comment type="catalytic activity">
    <reaction evidence="12">
        <text>L-seryl-[protein] + ATP = O-phospho-L-seryl-[protein] + ADP + H(+)</text>
        <dbReference type="Rhea" id="RHEA:17989"/>
        <dbReference type="Rhea" id="RHEA-COMP:9863"/>
        <dbReference type="Rhea" id="RHEA-COMP:11604"/>
        <dbReference type="ChEBI" id="CHEBI:15378"/>
        <dbReference type="ChEBI" id="CHEBI:29999"/>
        <dbReference type="ChEBI" id="CHEBI:30616"/>
        <dbReference type="ChEBI" id="CHEBI:83421"/>
        <dbReference type="ChEBI" id="CHEBI:456216"/>
        <dbReference type="EC" id="2.7.11.1"/>
    </reaction>
</comment>
<evidence type="ECO:0000313" key="18">
    <source>
        <dbReference type="Proteomes" id="UP000663882"/>
    </source>
</evidence>
<feature type="binding site" evidence="13">
    <location>
        <position position="33"/>
    </location>
    <ligand>
        <name>ATP</name>
        <dbReference type="ChEBI" id="CHEBI:30616"/>
    </ligand>
</feature>
<dbReference type="PANTHER" id="PTHR44899:SF3">
    <property type="entry name" value="SERINE_THREONINE-PROTEIN KINASE NEK1"/>
    <property type="match status" value="1"/>
</dbReference>
<evidence type="ECO:0000256" key="12">
    <source>
        <dbReference type="ARBA" id="ARBA00048679"/>
    </source>
</evidence>
<keyword evidence="6" id="KW-0479">Metal-binding</keyword>
<dbReference type="Gene3D" id="1.10.510.10">
    <property type="entry name" value="Transferase(Phosphotransferase) domain 1"/>
    <property type="match status" value="1"/>
</dbReference>
<organism evidence="17 18">
    <name type="scientific">Rotaria sordida</name>
    <dbReference type="NCBI Taxonomy" id="392033"/>
    <lineage>
        <taxon>Eukaryota</taxon>
        <taxon>Metazoa</taxon>
        <taxon>Spiralia</taxon>
        <taxon>Gnathifera</taxon>
        <taxon>Rotifera</taxon>
        <taxon>Eurotatoria</taxon>
        <taxon>Bdelloidea</taxon>
        <taxon>Philodinida</taxon>
        <taxon>Philodinidae</taxon>
        <taxon>Rotaria</taxon>
    </lineage>
</organism>
<feature type="domain" description="Protein kinase" evidence="16">
    <location>
        <begin position="4"/>
        <end position="258"/>
    </location>
</feature>
<dbReference type="PROSITE" id="PS50011">
    <property type="entry name" value="PROTEIN_KINASE_DOM"/>
    <property type="match status" value="1"/>
</dbReference>
<dbReference type="AlphaFoldDB" id="A0A814C4F4"/>
<evidence type="ECO:0000256" key="4">
    <source>
        <dbReference type="ARBA" id="ARBA00022527"/>
    </source>
</evidence>
<dbReference type="SUPFAM" id="SSF56112">
    <property type="entry name" value="Protein kinase-like (PK-like)"/>
    <property type="match status" value="1"/>
</dbReference>
<evidence type="ECO:0000256" key="10">
    <source>
        <dbReference type="ARBA" id="ARBA00022842"/>
    </source>
</evidence>
<dbReference type="GO" id="GO:0046872">
    <property type="term" value="F:metal ion binding"/>
    <property type="evidence" value="ECO:0007669"/>
    <property type="project" value="UniProtKB-KW"/>
</dbReference>
<dbReference type="InterPro" id="IPR000719">
    <property type="entry name" value="Prot_kinase_dom"/>
</dbReference>
<comment type="caution">
    <text evidence="17">The sequence shown here is derived from an EMBL/GenBank/DDBJ whole genome shotgun (WGS) entry which is preliminary data.</text>
</comment>
<dbReference type="Pfam" id="PF00069">
    <property type="entry name" value="Pkinase"/>
    <property type="match status" value="1"/>
</dbReference>
<dbReference type="PROSITE" id="PS00108">
    <property type="entry name" value="PROTEIN_KINASE_ST"/>
    <property type="match status" value="1"/>
</dbReference>
<keyword evidence="14" id="KW-0175">Coiled coil</keyword>
<comment type="catalytic activity">
    <reaction evidence="11">
        <text>L-threonyl-[protein] + ATP = O-phospho-L-threonyl-[protein] + ADP + H(+)</text>
        <dbReference type="Rhea" id="RHEA:46608"/>
        <dbReference type="Rhea" id="RHEA-COMP:11060"/>
        <dbReference type="Rhea" id="RHEA-COMP:11605"/>
        <dbReference type="ChEBI" id="CHEBI:15378"/>
        <dbReference type="ChEBI" id="CHEBI:30013"/>
        <dbReference type="ChEBI" id="CHEBI:30616"/>
        <dbReference type="ChEBI" id="CHEBI:61977"/>
        <dbReference type="ChEBI" id="CHEBI:456216"/>
        <dbReference type="EC" id="2.7.11.1"/>
    </reaction>
</comment>
<feature type="coiled-coil region" evidence="14">
    <location>
        <begin position="382"/>
        <end position="420"/>
    </location>
</feature>